<dbReference type="GO" id="GO:0015740">
    <property type="term" value="P:C4-dicarboxylate transport"/>
    <property type="evidence" value="ECO:0007669"/>
    <property type="project" value="TreeGrafter"/>
</dbReference>
<dbReference type="Proteomes" id="UP000194137">
    <property type="component" value="Chromosome"/>
</dbReference>
<organism evidence="11 12">
    <name type="scientific">Pseudorhodoplanes sinuspersici</name>
    <dbReference type="NCBI Taxonomy" id="1235591"/>
    <lineage>
        <taxon>Bacteria</taxon>
        <taxon>Pseudomonadati</taxon>
        <taxon>Pseudomonadota</taxon>
        <taxon>Alphaproteobacteria</taxon>
        <taxon>Hyphomicrobiales</taxon>
        <taxon>Pseudorhodoplanes</taxon>
    </lineage>
</organism>
<dbReference type="InterPro" id="IPR055348">
    <property type="entry name" value="DctQ"/>
</dbReference>
<keyword evidence="4 9" id="KW-0997">Cell inner membrane</keyword>
<proteinExistence type="inferred from homology"/>
<evidence type="ECO:0000256" key="6">
    <source>
        <dbReference type="ARBA" id="ARBA00022989"/>
    </source>
</evidence>
<keyword evidence="3" id="KW-1003">Cell membrane</keyword>
<dbReference type="GO" id="GO:0005886">
    <property type="term" value="C:plasma membrane"/>
    <property type="evidence" value="ECO:0007669"/>
    <property type="project" value="UniProtKB-SubCell"/>
</dbReference>
<comment type="subunit">
    <text evidence="9">The complex comprises the extracytoplasmic solute receptor protein and the two transmembrane proteins.</text>
</comment>
<accession>A0A1W6ZU54</accession>
<comment type="subcellular location">
    <subcellularLocation>
        <location evidence="1 9">Cell inner membrane</location>
        <topology evidence="1 9">Multi-pass membrane protein</topology>
    </subcellularLocation>
</comment>
<comment type="similarity">
    <text evidence="8 9">Belongs to the TRAP transporter small permease family.</text>
</comment>
<feature type="domain" description="Tripartite ATP-independent periplasmic transporters DctQ component" evidence="10">
    <location>
        <begin position="26"/>
        <end position="159"/>
    </location>
</feature>
<gene>
    <name evidence="11" type="ORF">CAK95_18525</name>
</gene>
<evidence type="ECO:0000256" key="4">
    <source>
        <dbReference type="ARBA" id="ARBA00022519"/>
    </source>
</evidence>
<dbReference type="PANTHER" id="PTHR35011:SF10">
    <property type="entry name" value="TRAP TRANSPORTER SMALL PERMEASE PROTEIN"/>
    <property type="match status" value="1"/>
</dbReference>
<keyword evidence="2 9" id="KW-0813">Transport</keyword>
<dbReference type="Pfam" id="PF04290">
    <property type="entry name" value="DctQ"/>
    <property type="match status" value="1"/>
</dbReference>
<evidence type="ECO:0000256" key="7">
    <source>
        <dbReference type="ARBA" id="ARBA00023136"/>
    </source>
</evidence>
<evidence type="ECO:0000259" key="10">
    <source>
        <dbReference type="Pfam" id="PF04290"/>
    </source>
</evidence>
<dbReference type="STRING" id="1235591.CAK95_18525"/>
<dbReference type="RefSeq" id="WP_086089256.1">
    <property type="nucleotide sequence ID" value="NZ_CP021112.1"/>
</dbReference>
<dbReference type="GO" id="GO:0022857">
    <property type="term" value="F:transmembrane transporter activity"/>
    <property type="evidence" value="ECO:0007669"/>
    <property type="project" value="UniProtKB-UniRule"/>
</dbReference>
<evidence type="ECO:0000256" key="5">
    <source>
        <dbReference type="ARBA" id="ARBA00022692"/>
    </source>
</evidence>
<protein>
    <recommendedName>
        <fullName evidence="9">TRAP transporter small permease protein</fullName>
    </recommendedName>
</protein>
<dbReference type="KEGG" id="psin:CAK95_18525"/>
<dbReference type="PANTHER" id="PTHR35011">
    <property type="entry name" value="2,3-DIKETO-L-GULONATE TRAP TRANSPORTER SMALL PERMEASE PROTEIN YIAM"/>
    <property type="match status" value="1"/>
</dbReference>
<feature type="transmembrane region" description="Helical" evidence="9">
    <location>
        <begin position="50"/>
        <end position="67"/>
    </location>
</feature>
<evidence type="ECO:0000313" key="11">
    <source>
        <dbReference type="EMBL" id="ARQ00862.1"/>
    </source>
</evidence>
<evidence type="ECO:0000256" key="3">
    <source>
        <dbReference type="ARBA" id="ARBA00022475"/>
    </source>
</evidence>
<keyword evidence="7 9" id="KW-0472">Membrane</keyword>
<dbReference type="OrthoDB" id="4250245at2"/>
<feature type="transmembrane region" description="Helical" evidence="9">
    <location>
        <begin position="87"/>
        <end position="108"/>
    </location>
</feature>
<evidence type="ECO:0000256" key="9">
    <source>
        <dbReference type="RuleBase" id="RU369079"/>
    </source>
</evidence>
<evidence type="ECO:0000313" key="12">
    <source>
        <dbReference type="Proteomes" id="UP000194137"/>
    </source>
</evidence>
<dbReference type="InterPro" id="IPR007387">
    <property type="entry name" value="TRAP_DctQ"/>
</dbReference>
<sequence>MDRLLKWLEWPIQIFLWIALIAGFLMMLQVSADVTGRTFFGRPIEGTTEIVSAYYMVIVTYLPWAYLARNDSHISVDIFTRLMPKPVAHWLDVVVKILVVAYLALFVYQTGSQAIGQTRIHEVWQAGTTFLPVWPSRWVPPVASGLMLLYLVLKIIDDIIKGPQTPPAHEIQNAGEIA</sequence>
<feature type="transmembrane region" description="Helical" evidence="9">
    <location>
        <begin position="12"/>
        <end position="30"/>
    </location>
</feature>
<evidence type="ECO:0000256" key="8">
    <source>
        <dbReference type="ARBA" id="ARBA00038436"/>
    </source>
</evidence>
<reference evidence="11 12" key="1">
    <citation type="submission" date="2017-05" db="EMBL/GenBank/DDBJ databases">
        <title>Full genome sequence of Pseudorhodoplanes sinuspersici.</title>
        <authorList>
            <person name="Dastgheib S.M.M."/>
            <person name="Shavandi M."/>
            <person name="Tirandaz H."/>
        </authorList>
    </citation>
    <scope>NUCLEOTIDE SEQUENCE [LARGE SCALE GENOMIC DNA]</scope>
    <source>
        <strain evidence="11 12">RIPI110</strain>
    </source>
</reference>
<comment type="function">
    <text evidence="9">Part of the tripartite ATP-independent periplasmic (TRAP) transport system.</text>
</comment>
<keyword evidence="5 9" id="KW-0812">Transmembrane</keyword>
<dbReference type="AlphaFoldDB" id="A0A1W6ZU54"/>
<evidence type="ECO:0000256" key="2">
    <source>
        <dbReference type="ARBA" id="ARBA00022448"/>
    </source>
</evidence>
<comment type="caution">
    <text evidence="9">Lacks conserved residue(s) required for the propagation of feature annotation.</text>
</comment>
<dbReference type="EMBL" id="CP021112">
    <property type="protein sequence ID" value="ARQ00862.1"/>
    <property type="molecule type" value="Genomic_DNA"/>
</dbReference>
<name>A0A1W6ZU54_9HYPH</name>
<evidence type="ECO:0000256" key="1">
    <source>
        <dbReference type="ARBA" id="ARBA00004429"/>
    </source>
</evidence>
<keyword evidence="12" id="KW-1185">Reference proteome</keyword>
<keyword evidence="6 9" id="KW-1133">Transmembrane helix</keyword>